<evidence type="ECO:0000313" key="1">
    <source>
        <dbReference type="EMBL" id="EXB07237.1"/>
    </source>
</evidence>
<dbReference type="AlphaFoldDB" id="A0A009HSN8"/>
<comment type="caution">
    <text evidence="1">The sequence shown here is derived from an EMBL/GenBank/DDBJ whole genome shotgun (WGS) entry which is preliminary data.</text>
</comment>
<dbReference type="RefSeq" id="WP_001989822.1">
    <property type="nucleotide sequence ID" value="NZ_JEWH01000004.1"/>
</dbReference>
<accession>A0A009HSN8</accession>
<proteinExistence type="predicted"/>
<dbReference type="PATRIC" id="fig|1310613.3.peg.597"/>
<protein>
    <submittedName>
        <fullName evidence="1">Gp21 domain protein</fullName>
    </submittedName>
</protein>
<gene>
    <name evidence="1" type="ORF">J512_0623</name>
</gene>
<sequence length="76" mass="7908">MTMTNAELENEIKALKTQITSLQGTVSNKADATAVSALNARVTSVEGVNTSQGNSITTLNNGLNAVSTRVTALENK</sequence>
<evidence type="ECO:0000313" key="2">
    <source>
        <dbReference type="Proteomes" id="UP000020595"/>
    </source>
</evidence>
<reference evidence="1 2" key="1">
    <citation type="submission" date="2014-02" db="EMBL/GenBank/DDBJ databases">
        <title>Comparative genomics and transcriptomics to identify genetic mechanisms underlying the emergence of carbapenem resistant Acinetobacter baumannii (CRAb).</title>
        <authorList>
            <person name="Harris A.D."/>
            <person name="Johnson K.J."/>
            <person name="George J."/>
            <person name="Shefchek K."/>
            <person name="Daugherty S.C."/>
            <person name="Parankush S."/>
            <person name="Sadzewicz L."/>
            <person name="Tallon L."/>
            <person name="Sengamalay N."/>
            <person name="Hazen T.H."/>
            <person name="Rasko D.A."/>
        </authorList>
    </citation>
    <scope>NUCLEOTIDE SEQUENCE [LARGE SCALE GENOMIC DNA]</scope>
    <source>
        <strain evidence="1 2">1295743</strain>
    </source>
</reference>
<dbReference type="EMBL" id="JEWH01000004">
    <property type="protein sequence ID" value="EXB07237.1"/>
    <property type="molecule type" value="Genomic_DNA"/>
</dbReference>
<dbReference type="Gene3D" id="1.20.5.340">
    <property type="match status" value="1"/>
</dbReference>
<organism evidence="1 2">
    <name type="scientific">Acinetobacter baumannii (strain 1295743)</name>
    <dbReference type="NCBI Taxonomy" id="1310613"/>
    <lineage>
        <taxon>Bacteria</taxon>
        <taxon>Pseudomonadati</taxon>
        <taxon>Pseudomonadota</taxon>
        <taxon>Gammaproteobacteria</taxon>
        <taxon>Moraxellales</taxon>
        <taxon>Moraxellaceae</taxon>
        <taxon>Acinetobacter</taxon>
        <taxon>Acinetobacter calcoaceticus/baumannii complex</taxon>
    </lineage>
</organism>
<name>A0A009HSN8_ACIB9</name>
<dbReference type="Proteomes" id="UP000020595">
    <property type="component" value="Unassembled WGS sequence"/>
</dbReference>